<gene>
    <name evidence="2" type="ORF">CesoFtcFv8_005271</name>
</gene>
<accession>A0AAN8H9J4</accession>
<protein>
    <submittedName>
        <fullName evidence="2">Uncharacterized protein</fullName>
    </submittedName>
</protein>
<organism evidence="2 3">
    <name type="scientific">Champsocephalus esox</name>
    <name type="common">pike icefish</name>
    <dbReference type="NCBI Taxonomy" id="159716"/>
    <lineage>
        <taxon>Eukaryota</taxon>
        <taxon>Metazoa</taxon>
        <taxon>Chordata</taxon>
        <taxon>Craniata</taxon>
        <taxon>Vertebrata</taxon>
        <taxon>Euteleostomi</taxon>
        <taxon>Actinopterygii</taxon>
        <taxon>Neopterygii</taxon>
        <taxon>Teleostei</taxon>
        <taxon>Neoteleostei</taxon>
        <taxon>Acanthomorphata</taxon>
        <taxon>Eupercaria</taxon>
        <taxon>Perciformes</taxon>
        <taxon>Notothenioidei</taxon>
        <taxon>Channichthyidae</taxon>
        <taxon>Champsocephalus</taxon>
    </lineage>
</organism>
<feature type="region of interest" description="Disordered" evidence="1">
    <location>
        <begin position="1"/>
        <end position="29"/>
    </location>
</feature>
<evidence type="ECO:0000313" key="3">
    <source>
        <dbReference type="Proteomes" id="UP001335648"/>
    </source>
</evidence>
<dbReference type="EMBL" id="JAULUE010002049">
    <property type="protein sequence ID" value="KAK5907418.1"/>
    <property type="molecule type" value="Genomic_DNA"/>
</dbReference>
<comment type="caution">
    <text evidence="2">The sequence shown here is derived from an EMBL/GenBank/DDBJ whole genome shotgun (WGS) entry which is preliminary data.</text>
</comment>
<keyword evidence="3" id="KW-1185">Reference proteome</keyword>
<dbReference type="Proteomes" id="UP001335648">
    <property type="component" value="Unassembled WGS sequence"/>
</dbReference>
<proteinExistence type="predicted"/>
<sequence>MLSPLSFEGTSAVPKPPPRPSSLPTLSNPHEGLPISLHLLSSSLSTSCHHSLVYEPLPWTDRLIEDLAQLRPAWFSFAL</sequence>
<evidence type="ECO:0000256" key="1">
    <source>
        <dbReference type="SAM" id="MobiDB-lite"/>
    </source>
</evidence>
<name>A0AAN8H9J4_9TELE</name>
<dbReference type="AlphaFoldDB" id="A0AAN8H9J4"/>
<evidence type="ECO:0000313" key="2">
    <source>
        <dbReference type="EMBL" id="KAK5907418.1"/>
    </source>
</evidence>
<reference evidence="2 3" key="1">
    <citation type="journal article" date="2023" name="Mol. Biol. Evol.">
        <title>Genomics of Secondarily Temperate Adaptation in the Only Non-Antarctic Icefish.</title>
        <authorList>
            <person name="Rivera-Colon A.G."/>
            <person name="Rayamajhi N."/>
            <person name="Minhas B.F."/>
            <person name="Madrigal G."/>
            <person name="Bilyk K.T."/>
            <person name="Yoon V."/>
            <person name="Hune M."/>
            <person name="Gregory S."/>
            <person name="Cheng C.H.C."/>
            <person name="Catchen J.M."/>
        </authorList>
    </citation>
    <scope>NUCLEOTIDE SEQUENCE [LARGE SCALE GENOMIC DNA]</scope>
    <source>
        <strain evidence="2">JC2023a</strain>
    </source>
</reference>